<evidence type="ECO:0000256" key="1">
    <source>
        <dbReference type="ARBA" id="ARBA00022723"/>
    </source>
</evidence>
<dbReference type="Proteomes" id="UP000185491">
    <property type="component" value="Chromosome"/>
</dbReference>
<dbReference type="InterPro" id="IPR036663">
    <property type="entry name" value="Fumarylacetoacetase_C_sf"/>
</dbReference>
<organism evidence="5 6">
    <name type="scientific">Corynebacterium phocae</name>
    <dbReference type="NCBI Taxonomy" id="161895"/>
    <lineage>
        <taxon>Bacteria</taxon>
        <taxon>Bacillati</taxon>
        <taxon>Actinomycetota</taxon>
        <taxon>Actinomycetes</taxon>
        <taxon>Mycobacteriales</taxon>
        <taxon>Corynebacteriaceae</taxon>
        <taxon>Corynebacterium</taxon>
    </lineage>
</organism>
<dbReference type="AlphaFoldDB" id="A0A1L7D5W2"/>
<dbReference type="Gene3D" id="3.50.30.40">
    <property type="entry name" value="Ribonuclease E inhibitor RraA/RraA-like"/>
    <property type="match status" value="1"/>
</dbReference>
<dbReference type="OrthoDB" id="9805307at2"/>
<dbReference type="RefSeq" id="WP_075736202.1">
    <property type="nucleotide sequence ID" value="NZ_CP009249.1"/>
</dbReference>
<evidence type="ECO:0000259" key="4">
    <source>
        <dbReference type="Pfam" id="PF01557"/>
    </source>
</evidence>
<dbReference type="NCBIfam" id="NF006093">
    <property type="entry name" value="PRK08245.1"/>
    <property type="match status" value="1"/>
</dbReference>
<dbReference type="SUPFAM" id="SSF89562">
    <property type="entry name" value="RraA-like"/>
    <property type="match status" value="1"/>
</dbReference>
<dbReference type="CDD" id="cd16841">
    <property type="entry name" value="RraA_family"/>
    <property type="match status" value="1"/>
</dbReference>
<dbReference type="Pfam" id="PF01557">
    <property type="entry name" value="FAA_hydrolase"/>
    <property type="match status" value="1"/>
</dbReference>
<dbReference type="EMBL" id="CP009249">
    <property type="protein sequence ID" value="APT93524.1"/>
    <property type="molecule type" value="Genomic_DNA"/>
</dbReference>
<keyword evidence="6" id="KW-1185">Reference proteome</keyword>
<feature type="domain" description="Fumarylacetoacetase-like C-terminal" evidence="4">
    <location>
        <begin position="24"/>
        <end position="207"/>
    </location>
</feature>
<dbReference type="GO" id="GO:0003824">
    <property type="term" value="F:catalytic activity"/>
    <property type="evidence" value="ECO:0007669"/>
    <property type="project" value="InterPro"/>
</dbReference>
<dbReference type="InterPro" id="IPR005493">
    <property type="entry name" value="RraA/RraA-like"/>
</dbReference>
<feature type="binding site" evidence="2">
    <location>
        <position position="376"/>
    </location>
    <ligand>
        <name>substrate</name>
    </ligand>
</feature>
<dbReference type="InterPro" id="IPR011234">
    <property type="entry name" value="Fumarylacetoacetase-like_C"/>
</dbReference>
<comment type="cofactor">
    <cofactor evidence="2">
        <name>Mg(2+)</name>
        <dbReference type="ChEBI" id="CHEBI:18420"/>
    </cofactor>
</comment>
<name>A0A1L7D5W2_9CORY</name>
<evidence type="ECO:0000313" key="5">
    <source>
        <dbReference type="EMBL" id="APT93524.1"/>
    </source>
</evidence>
<dbReference type="PANTHER" id="PTHR11820">
    <property type="entry name" value="ACYLPYRUVASE"/>
    <property type="match status" value="1"/>
</dbReference>
<dbReference type="SUPFAM" id="SSF56529">
    <property type="entry name" value="FAH"/>
    <property type="match status" value="1"/>
</dbReference>
<dbReference type="InterPro" id="IPR036704">
    <property type="entry name" value="RraA/RraA-like_sf"/>
</dbReference>
<dbReference type="PANTHER" id="PTHR11820:SF112">
    <property type="entry name" value="FUMARYLACETOACETATE HYDROLASE FAMILY PROTEIN (AFU_ORTHOLOGUE AFUA_1G02370)-RELATED"/>
    <property type="match status" value="1"/>
</dbReference>
<dbReference type="STRING" id="161895.CPHO_12180"/>
<dbReference type="Gene3D" id="3.90.850.10">
    <property type="entry name" value="Fumarylacetoacetase-like, C-terminal domain"/>
    <property type="match status" value="1"/>
</dbReference>
<protein>
    <recommendedName>
        <fullName evidence="4">Fumarylacetoacetase-like C-terminal domain-containing protein</fullName>
    </recommendedName>
</protein>
<keyword evidence="2" id="KW-0460">Magnesium</keyword>
<feature type="binding site" evidence="2">
    <location>
        <begin position="354"/>
        <end position="357"/>
    </location>
    <ligand>
        <name>substrate</name>
    </ligand>
</feature>
<feature type="region of interest" description="Disordered" evidence="3">
    <location>
        <begin position="227"/>
        <end position="252"/>
    </location>
</feature>
<evidence type="ECO:0000313" key="6">
    <source>
        <dbReference type="Proteomes" id="UP000185491"/>
    </source>
</evidence>
<dbReference type="KEGG" id="cpho:CPHO_12180"/>
<reference evidence="5 6" key="1">
    <citation type="submission" date="2014-08" db="EMBL/GenBank/DDBJ databases">
        <title>Complete genome sequence of Corynebacterium phocae M408/89/1(T)(=DSM 44612(T)), isolated from the common seal (Phoca vitulina).</title>
        <authorList>
            <person name="Ruckert C."/>
            <person name="Albersmeier A."/>
            <person name="Winkler A."/>
            <person name="Kalinowski J."/>
        </authorList>
    </citation>
    <scope>NUCLEOTIDE SEQUENCE [LARGE SCALE GENOMIC DNA]</scope>
    <source>
        <strain evidence="5 6">M408/89/1</strain>
    </source>
</reference>
<dbReference type="Pfam" id="PF03737">
    <property type="entry name" value="RraA-like"/>
    <property type="match status" value="1"/>
</dbReference>
<evidence type="ECO:0000256" key="3">
    <source>
        <dbReference type="SAM" id="MobiDB-lite"/>
    </source>
</evidence>
<gene>
    <name evidence="5" type="ORF">CPHO_12180</name>
</gene>
<sequence>MAFPHFLPEKPGKMIAVHVAFESRAAQRGRRPKAPSYFLKATSTLAESGGNIERPAGTELLAFEGEIALIIGKPAKNVSLEDAWEHVAYVTASNDLGIYDYRAQDKGSNTRSKSRDGYTPIGPELIDARLVDPAALRVRTWVNGEIVQEGGTTEEDLIFPLAQFVADLSQHMTLETGDIILTGTPAGSTVIVPGDVVEVEVDIPGELSSGRLTSTVVEVPASFDPKLGNLPQVDDKQREDAYGDRESAGLAPLPDKELSAELKQKLLNAPTAGLSAQLRNRGIEQCVIEGVYPQRQGTKMVGVARTLRFVAGREDLFKTHGGGLNEQKKVFDSVAEGEVIVIEARQEPGSGTLGDILALRAKTRGAAGVVTDGGVRDFEAVKEIGLPVFTQGAHPCVLGRKHVPWDSDIAITCGNATVVPGDIIVGDDDGVIVIPRELAAEVADAAIAKEHEDEWVAKRVAEGNSLDGLFPPTGQNKQDYLDFRDAQKSEQEG</sequence>
<dbReference type="NCBIfam" id="NF009399">
    <property type="entry name" value="PRK12764.1"/>
    <property type="match status" value="1"/>
</dbReference>
<dbReference type="GO" id="GO:0046872">
    <property type="term" value="F:metal ion binding"/>
    <property type="evidence" value="ECO:0007669"/>
    <property type="project" value="UniProtKB-KW"/>
</dbReference>
<keyword evidence="1 2" id="KW-0479">Metal-binding</keyword>
<proteinExistence type="predicted"/>
<feature type="binding site" evidence="2">
    <location>
        <position position="377"/>
    </location>
    <ligand>
        <name>Mg(2+)</name>
        <dbReference type="ChEBI" id="CHEBI:18420"/>
    </ligand>
</feature>
<evidence type="ECO:0000256" key="2">
    <source>
        <dbReference type="PIRSR" id="PIRSR605493-1"/>
    </source>
</evidence>
<accession>A0A1L7D5W2</accession>
<feature type="compositionally biased region" description="Basic and acidic residues" evidence="3">
    <location>
        <begin position="233"/>
        <end position="247"/>
    </location>
</feature>